<reference evidence="2" key="1">
    <citation type="submission" date="2022-11" db="UniProtKB">
        <authorList>
            <consortium name="WormBaseParasite"/>
        </authorList>
    </citation>
    <scope>IDENTIFICATION</scope>
</reference>
<evidence type="ECO:0000313" key="1">
    <source>
        <dbReference type="Proteomes" id="UP000887579"/>
    </source>
</evidence>
<proteinExistence type="predicted"/>
<accession>A0AC34G7Z4</accession>
<name>A0AC34G7Z4_9BILA</name>
<sequence>MFPEMDSGSKRPPANAAEKYIISPPQAIISTMDPHNEQKTQKLEESSTTRRQQQLDNPVSPDYSLQQRKTTGSSRKKIQDFINTHKSRAAQSSRRAKSSRRNSNDLTPSERTAAEKTTDEKHSPGSSSSSKRRLLVLFKKSSLRGGAGSSDHKQPPSSKSSKRNRACRQQISMEKPISIHPLPAYLEDERPLQQMGVSHRLREEISTCERNLVPINNLSWTEWSVCKNNKKFRHRNIGINQELIASTFEDFAEFKNC</sequence>
<organism evidence="1 2">
    <name type="scientific">Panagrolaimus sp. ES5</name>
    <dbReference type="NCBI Taxonomy" id="591445"/>
    <lineage>
        <taxon>Eukaryota</taxon>
        <taxon>Metazoa</taxon>
        <taxon>Ecdysozoa</taxon>
        <taxon>Nematoda</taxon>
        <taxon>Chromadorea</taxon>
        <taxon>Rhabditida</taxon>
        <taxon>Tylenchina</taxon>
        <taxon>Panagrolaimomorpha</taxon>
        <taxon>Panagrolaimoidea</taxon>
        <taxon>Panagrolaimidae</taxon>
        <taxon>Panagrolaimus</taxon>
    </lineage>
</organism>
<protein>
    <submittedName>
        <fullName evidence="2">Uncharacterized protein</fullName>
    </submittedName>
</protein>
<dbReference type="Proteomes" id="UP000887579">
    <property type="component" value="Unplaced"/>
</dbReference>
<dbReference type="WBParaSite" id="ES5_v2.g25782.t1">
    <property type="protein sequence ID" value="ES5_v2.g25782.t1"/>
    <property type="gene ID" value="ES5_v2.g25782"/>
</dbReference>
<evidence type="ECO:0000313" key="2">
    <source>
        <dbReference type="WBParaSite" id="ES5_v2.g25782.t1"/>
    </source>
</evidence>